<comment type="catalytic activity">
    <reaction evidence="1">
        <text>Hydrolyzes the link between N-acetylmuramoyl residues and L-amino acid residues in certain cell-wall glycopeptides.</text>
        <dbReference type="EC" id="3.5.1.28"/>
    </reaction>
</comment>
<dbReference type="Gene3D" id="3.40.630.40">
    <property type="entry name" value="Zn-dependent exopeptidases"/>
    <property type="match status" value="1"/>
</dbReference>
<dbReference type="EC" id="3.5.1.28" evidence="2"/>
<reference evidence="5 6" key="1">
    <citation type="submission" date="2019-02" db="EMBL/GenBank/DDBJ databases">
        <title>Apibacter muscae sp. nov.: a novel member of the house fly microbiota.</title>
        <authorList>
            <person name="Park R."/>
        </authorList>
    </citation>
    <scope>NUCLEOTIDE SEQUENCE [LARGE SCALE GENOMIC DNA]</scope>
    <source>
        <strain evidence="5 6">AL1</strain>
    </source>
</reference>
<protein>
    <recommendedName>
        <fullName evidence="2">N-acetylmuramoyl-L-alanine amidase</fullName>
        <ecNumber evidence="2">3.5.1.28</ecNumber>
    </recommendedName>
</protein>
<feature type="domain" description="MurNAc-LAA" evidence="4">
    <location>
        <begin position="72"/>
        <end position="182"/>
    </location>
</feature>
<dbReference type="Proteomes" id="UP000319499">
    <property type="component" value="Unassembled WGS sequence"/>
</dbReference>
<evidence type="ECO:0000313" key="5">
    <source>
        <dbReference type="EMBL" id="TWP31161.1"/>
    </source>
</evidence>
<keyword evidence="6" id="KW-1185">Reference proteome</keyword>
<dbReference type="GO" id="GO:0009253">
    <property type="term" value="P:peptidoglycan catabolic process"/>
    <property type="evidence" value="ECO:0007669"/>
    <property type="project" value="InterPro"/>
</dbReference>
<dbReference type="Pfam" id="PF01520">
    <property type="entry name" value="Amidase_3"/>
    <property type="match status" value="1"/>
</dbReference>
<dbReference type="SMART" id="SM00646">
    <property type="entry name" value="Ami_3"/>
    <property type="match status" value="1"/>
</dbReference>
<gene>
    <name evidence="5" type="ORF">ETU09_00085</name>
</gene>
<dbReference type="InterPro" id="IPR002508">
    <property type="entry name" value="MurNAc-LAA_cat"/>
</dbReference>
<organism evidence="5 6">
    <name type="scientific">Apibacter muscae</name>
    <dbReference type="NCBI Taxonomy" id="2509004"/>
    <lineage>
        <taxon>Bacteria</taxon>
        <taxon>Pseudomonadati</taxon>
        <taxon>Bacteroidota</taxon>
        <taxon>Flavobacteriia</taxon>
        <taxon>Flavobacteriales</taxon>
        <taxon>Weeksellaceae</taxon>
        <taxon>Apibacter</taxon>
    </lineage>
</organism>
<dbReference type="PANTHER" id="PTHR30404">
    <property type="entry name" value="N-ACETYLMURAMOYL-L-ALANINE AMIDASE"/>
    <property type="match status" value="1"/>
</dbReference>
<evidence type="ECO:0000259" key="4">
    <source>
        <dbReference type="SMART" id="SM00646"/>
    </source>
</evidence>
<dbReference type="GO" id="GO:0008745">
    <property type="term" value="F:N-acetylmuramoyl-L-alanine amidase activity"/>
    <property type="evidence" value="ECO:0007669"/>
    <property type="project" value="UniProtKB-EC"/>
</dbReference>
<dbReference type="CDD" id="cd02696">
    <property type="entry name" value="MurNAc-LAA"/>
    <property type="match status" value="1"/>
</dbReference>
<dbReference type="RefSeq" id="WP_146291051.1">
    <property type="nucleotide sequence ID" value="NZ_SELH01000008.1"/>
</dbReference>
<dbReference type="PANTHER" id="PTHR30404:SF8">
    <property type="entry name" value="AUTOLYSIN PH-RELATED"/>
    <property type="match status" value="1"/>
</dbReference>
<accession>A0A563DML3</accession>
<evidence type="ECO:0000256" key="3">
    <source>
        <dbReference type="SAM" id="MobiDB-lite"/>
    </source>
</evidence>
<dbReference type="OrthoDB" id="957753at2"/>
<evidence type="ECO:0000256" key="2">
    <source>
        <dbReference type="ARBA" id="ARBA00011901"/>
    </source>
</evidence>
<comment type="caution">
    <text evidence="5">The sequence shown here is derived from an EMBL/GenBank/DDBJ whole genome shotgun (WGS) entry which is preliminary data.</text>
</comment>
<proteinExistence type="predicted"/>
<dbReference type="SUPFAM" id="SSF53187">
    <property type="entry name" value="Zn-dependent exopeptidases"/>
    <property type="match status" value="1"/>
</dbReference>
<feature type="region of interest" description="Disordered" evidence="3">
    <location>
        <begin position="1"/>
        <end position="25"/>
    </location>
</feature>
<name>A0A563DML3_9FLAO</name>
<dbReference type="InterPro" id="IPR050695">
    <property type="entry name" value="N-acetylmuramoyl_amidase_3"/>
</dbReference>
<evidence type="ECO:0000256" key="1">
    <source>
        <dbReference type="ARBA" id="ARBA00001561"/>
    </source>
</evidence>
<sequence>MSVEKLYPETGHNLPGKGVKEDPGAVANGYKENELTILFMDTVLEEYRKLGGDFQRDNDQVSLASNIATIRKTIKHSDLIYSVHFNAATSKATGTETIVSNYAGVTSQEIAKDIAEVTSRVLGIANRGVKKEKDTPRRKLAILNLKGTAVLHEVCFITNPNDMEKFFKNYKTLAREIAVILKYYDDLLNK</sequence>
<dbReference type="EMBL" id="SELH01000008">
    <property type="protein sequence ID" value="TWP31161.1"/>
    <property type="molecule type" value="Genomic_DNA"/>
</dbReference>
<evidence type="ECO:0000313" key="6">
    <source>
        <dbReference type="Proteomes" id="UP000319499"/>
    </source>
</evidence>
<dbReference type="AlphaFoldDB" id="A0A563DML3"/>
<dbReference type="GO" id="GO:0030288">
    <property type="term" value="C:outer membrane-bounded periplasmic space"/>
    <property type="evidence" value="ECO:0007669"/>
    <property type="project" value="TreeGrafter"/>
</dbReference>